<proteinExistence type="predicted"/>
<reference evidence="1" key="2">
    <citation type="submission" date="2020-06" db="EMBL/GenBank/DDBJ databases">
        <authorList>
            <person name="Sheffer M."/>
        </authorList>
    </citation>
    <scope>NUCLEOTIDE SEQUENCE</scope>
</reference>
<sequence length="108" mass="12132">MNEADTTGAVTPSPVSTPLTITIEAYRSNTIHLYAINIHHILFAKRRCTNRNSGLAHTVGFVPSHKECRVVRIPRNARRTMVMGWCQKSNRDADQRDGISQHCTCTVQ</sequence>
<evidence type="ECO:0000313" key="2">
    <source>
        <dbReference type="Proteomes" id="UP000807504"/>
    </source>
</evidence>
<comment type="caution">
    <text evidence="1">The sequence shown here is derived from an EMBL/GenBank/DDBJ whole genome shotgun (WGS) entry which is preliminary data.</text>
</comment>
<gene>
    <name evidence="1" type="ORF">HNY73_008158</name>
</gene>
<protein>
    <submittedName>
        <fullName evidence="1">Uncharacterized protein</fullName>
    </submittedName>
</protein>
<reference evidence="1" key="1">
    <citation type="journal article" date="2020" name="bioRxiv">
        <title>Chromosome-level reference genome of the European wasp spider Argiope bruennichi: a resource for studies on range expansion and evolutionary adaptation.</title>
        <authorList>
            <person name="Sheffer M.M."/>
            <person name="Hoppe A."/>
            <person name="Krehenwinkel H."/>
            <person name="Uhl G."/>
            <person name="Kuss A.W."/>
            <person name="Jensen L."/>
            <person name="Jensen C."/>
            <person name="Gillespie R.G."/>
            <person name="Hoff K.J."/>
            <person name="Prost S."/>
        </authorList>
    </citation>
    <scope>NUCLEOTIDE SEQUENCE</scope>
</reference>
<dbReference type="AlphaFoldDB" id="A0A8T0FBY1"/>
<accession>A0A8T0FBY1</accession>
<dbReference type="Proteomes" id="UP000807504">
    <property type="component" value="Unassembled WGS sequence"/>
</dbReference>
<keyword evidence="2" id="KW-1185">Reference proteome</keyword>
<dbReference type="EMBL" id="JABXBU010000015">
    <property type="protein sequence ID" value="KAF8786443.1"/>
    <property type="molecule type" value="Genomic_DNA"/>
</dbReference>
<name>A0A8T0FBY1_ARGBR</name>
<organism evidence="1 2">
    <name type="scientific">Argiope bruennichi</name>
    <name type="common">Wasp spider</name>
    <name type="synonym">Aranea bruennichi</name>
    <dbReference type="NCBI Taxonomy" id="94029"/>
    <lineage>
        <taxon>Eukaryota</taxon>
        <taxon>Metazoa</taxon>
        <taxon>Ecdysozoa</taxon>
        <taxon>Arthropoda</taxon>
        <taxon>Chelicerata</taxon>
        <taxon>Arachnida</taxon>
        <taxon>Araneae</taxon>
        <taxon>Araneomorphae</taxon>
        <taxon>Entelegynae</taxon>
        <taxon>Araneoidea</taxon>
        <taxon>Araneidae</taxon>
        <taxon>Argiope</taxon>
    </lineage>
</organism>
<evidence type="ECO:0000313" key="1">
    <source>
        <dbReference type="EMBL" id="KAF8786443.1"/>
    </source>
</evidence>